<evidence type="ECO:0000256" key="9">
    <source>
        <dbReference type="ARBA" id="ARBA00023065"/>
    </source>
</evidence>
<evidence type="ECO:0000256" key="11">
    <source>
        <dbReference type="ARBA" id="ARBA00023201"/>
    </source>
</evidence>
<dbReference type="PANTHER" id="PTHR48086">
    <property type="entry name" value="SODIUM/PROLINE SYMPORTER-RELATED"/>
    <property type="match status" value="1"/>
</dbReference>
<dbReference type="InterPro" id="IPR001734">
    <property type="entry name" value="Na/solute_symporter"/>
</dbReference>
<comment type="similarity">
    <text evidence="2 13">Belongs to the sodium:solute symporter (SSF) (TC 2.A.21) family.</text>
</comment>
<dbReference type="GO" id="GO:0006814">
    <property type="term" value="P:sodium ion transport"/>
    <property type="evidence" value="ECO:0007669"/>
    <property type="project" value="UniProtKB-KW"/>
</dbReference>
<feature type="transmembrane region" description="Helical" evidence="14">
    <location>
        <begin position="449"/>
        <end position="469"/>
    </location>
</feature>
<feature type="transmembrane region" description="Helical" evidence="14">
    <location>
        <begin position="375"/>
        <end position="404"/>
    </location>
</feature>
<name>A0A290QHM7_9BACT</name>
<evidence type="ECO:0000256" key="13">
    <source>
        <dbReference type="RuleBase" id="RU362091"/>
    </source>
</evidence>
<feature type="transmembrane region" description="Helical" evidence="14">
    <location>
        <begin position="572"/>
        <end position="590"/>
    </location>
</feature>
<keyword evidence="5 14" id="KW-0812">Transmembrane</keyword>
<keyword evidence="7 14" id="KW-1133">Transmembrane helix</keyword>
<accession>A0A290QHM7</accession>
<evidence type="ECO:0000256" key="1">
    <source>
        <dbReference type="ARBA" id="ARBA00004651"/>
    </source>
</evidence>
<dbReference type="Proteomes" id="UP000217265">
    <property type="component" value="Chromosome"/>
</dbReference>
<keyword evidence="10 14" id="KW-0472">Membrane</keyword>
<feature type="transmembrane region" description="Helical" evidence="14">
    <location>
        <begin position="118"/>
        <end position="137"/>
    </location>
</feature>
<feature type="transmembrane region" description="Helical" evidence="14">
    <location>
        <begin position="652"/>
        <end position="672"/>
    </location>
</feature>
<dbReference type="GO" id="GO:0005886">
    <property type="term" value="C:plasma membrane"/>
    <property type="evidence" value="ECO:0007669"/>
    <property type="project" value="UniProtKB-SubCell"/>
</dbReference>
<evidence type="ECO:0000313" key="16">
    <source>
        <dbReference type="Proteomes" id="UP000217265"/>
    </source>
</evidence>
<evidence type="ECO:0000256" key="14">
    <source>
        <dbReference type="SAM" id="Phobius"/>
    </source>
</evidence>
<evidence type="ECO:0000256" key="4">
    <source>
        <dbReference type="ARBA" id="ARBA00022475"/>
    </source>
</evidence>
<reference evidence="15 16" key="1">
    <citation type="submission" date="2017-09" db="EMBL/GenBank/DDBJ databases">
        <title>Complete genome sequence of Verrucomicrobial strain HZ-65, isolated from freshwater.</title>
        <authorList>
            <person name="Choi A."/>
        </authorList>
    </citation>
    <scope>NUCLEOTIDE SEQUENCE [LARGE SCALE GENOMIC DNA]</scope>
    <source>
        <strain evidence="15 16">HZ-65</strain>
    </source>
</reference>
<keyword evidence="9" id="KW-0406">Ion transport</keyword>
<dbReference type="RefSeq" id="WP_096057435.1">
    <property type="nucleotide sequence ID" value="NZ_CP023344.1"/>
</dbReference>
<feature type="transmembrane region" description="Helical" evidence="14">
    <location>
        <begin position="6"/>
        <end position="27"/>
    </location>
</feature>
<dbReference type="KEGG" id="vbh:CMV30_18655"/>
<dbReference type="PROSITE" id="PS50283">
    <property type="entry name" value="NA_SOLUT_SYMP_3"/>
    <property type="match status" value="1"/>
</dbReference>
<feature type="transmembrane region" description="Helical" evidence="14">
    <location>
        <begin position="213"/>
        <end position="237"/>
    </location>
</feature>
<feature type="transmembrane region" description="Helical" evidence="14">
    <location>
        <begin position="76"/>
        <end position="97"/>
    </location>
</feature>
<dbReference type="OrthoDB" id="9814523at2"/>
<feature type="transmembrane region" description="Helical" evidence="14">
    <location>
        <begin position="476"/>
        <end position="496"/>
    </location>
</feature>
<evidence type="ECO:0000256" key="6">
    <source>
        <dbReference type="ARBA" id="ARBA00022847"/>
    </source>
</evidence>
<keyword evidence="11" id="KW-0739">Sodium transport</keyword>
<keyword evidence="3" id="KW-0813">Transport</keyword>
<sequence length="677" mass="73761">MSGLHFLDFLIIGGYFVVIIVLGKMAVKEASTGEGFFLAGRKLGKVYQFFLNFGNSAAASDAVSTASIVYQQGISGIWIGFQMIFLNPYYWFMYPWYRRVRLTTTADIFKDRLGSTRLAVFYAAFTIVSAVAVTMAFGNLVSYKISSALVTKSEESWTPAERQSVADYRELRQMETLSVKGELPEESRGKLSVLRERQARGELSNFVTALKPWPFYIIYTLTIGAYIVMGGMAATAFAEAFQGILIVVFSVILIPAGVAAAGGWDQLGQRLPAEALQLFGSGAGLSQFTGWTIAAVFLATLMQAHAMPGNMSIASSAKNEFAARFGAVSGTFGKRLVTITWAFCGLIAIALYSGTDALADADMVWGTMSRQLLGPGLLGLMFAGVIASNMSTIAAKAMSVSALFAHNIYRGFRPNASDKDLVRAGRWTLVVVLLVGVVVSSQLSNVYTVLQFAMTINVPFGAALLLMFIWRRVTVAAVWTAVAGSALINIIFPMTAQHFSGITTEPSLIVRVVDTEGRPVPVYFESVVRSNPEDHDSPLEGRGRLHTELVLLNAVGVDVQGLSSGGRLAGRFFVDALLPFALILVTSLITRNPSRERVDQFFGKMKTPVGDTPELDAAAMLATERDPHRFDDRKLWRKSSWEFTRWDRVDTIGFLVSCVITLGIIGLLWVVVHTVSA</sequence>
<keyword evidence="16" id="KW-1185">Reference proteome</keyword>
<dbReference type="EMBL" id="CP023344">
    <property type="protein sequence ID" value="ATC65806.1"/>
    <property type="molecule type" value="Genomic_DNA"/>
</dbReference>
<evidence type="ECO:0000256" key="12">
    <source>
        <dbReference type="ARBA" id="ARBA00033708"/>
    </source>
</evidence>
<evidence type="ECO:0000256" key="7">
    <source>
        <dbReference type="ARBA" id="ARBA00022989"/>
    </source>
</evidence>
<evidence type="ECO:0000256" key="10">
    <source>
        <dbReference type="ARBA" id="ARBA00023136"/>
    </source>
</evidence>
<evidence type="ECO:0000256" key="8">
    <source>
        <dbReference type="ARBA" id="ARBA00023053"/>
    </source>
</evidence>
<feature type="transmembrane region" description="Helical" evidence="14">
    <location>
        <begin position="336"/>
        <end position="355"/>
    </location>
</feature>
<dbReference type="InterPro" id="IPR050277">
    <property type="entry name" value="Sodium:Solute_Symporter"/>
</dbReference>
<evidence type="ECO:0000256" key="2">
    <source>
        <dbReference type="ARBA" id="ARBA00006434"/>
    </source>
</evidence>
<dbReference type="Gene3D" id="1.20.1730.10">
    <property type="entry name" value="Sodium/glucose cotransporter"/>
    <property type="match status" value="1"/>
</dbReference>
<keyword evidence="6" id="KW-0769">Symport</keyword>
<feature type="transmembrane region" description="Helical" evidence="14">
    <location>
        <begin position="424"/>
        <end position="443"/>
    </location>
</feature>
<dbReference type="InterPro" id="IPR038377">
    <property type="entry name" value="Na/Glc_symporter_sf"/>
</dbReference>
<keyword evidence="4" id="KW-1003">Cell membrane</keyword>
<evidence type="ECO:0000256" key="5">
    <source>
        <dbReference type="ARBA" id="ARBA00022692"/>
    </source>
</evidence>
<feature type="transmembrane region" description="Helical" evidence="14">
    <location>
        <begin position="284"/>
        <end position="302"/>
    </location>
</feature>
<comment type="catalytic activity">
    <reaction evidence="12">
        <text>L-proline(in) + Na(+)(in) = L-proline(out) + Na(+)(out)</text>
        <dbReference type="Rhea" id="RHEA:28967"/>
        <dbReference type="ChEBI" id="CHEBI:29101"/>
        <dbReference type="ChEBI" id="CHEBI:60039"/>
    </reaction>
</comment>
<protein>
    <recommendedName>
        <fullName evidence="17">Transporter</fullName>
    </recommendedName>
</protein>
<feature type="transmembrane region" description="Helical" evidence="14">
    <location>
        <begin position="244"/>
        <end position="264"/>
    </location>
</feature>
<evidence type="ECO:0000313" key="15">
    <source>
        <dbReference type="EMBL" id="ATC65806.1"/>
    </source>
</evidence>
<organism evidence="15 16">
    <name type="scientific">Nibricoccus aquaticus</name>
    <dbReference type="NCBI Taxonomy" id="2576891"/>
    <lineage>
        <taxon>Bacteria</taxon>
        <taxon>Pseudomonadati</taxon>
        <taxon>Verrucomicrobiota</taxon>
        <taxon>Opitutia</taxon>
        <taxon>Opitutales</taxon>
        <taxon>Opitutaceae</taxon>
        <taxon>Nibricoccus</taxon>
    </lineage>
</organism>
<evidence type="ECO:0008006" key="17">
    <source>
        <dbReference type="Google" id="ProtNLM"/>
    </source>
</evidence>
<comment type="subcellular location">
    <subcellularLocation>
        <location evidence="1">Cell membrane</location>
        <topology evidence="1">Multi-pass membrane protein</topology>
    </subcellularLocation>
</comment>
<evidence type="ECO:0000256" key="3">
    <source>
        <dbReference type="ARBA" id="ARBA00022448"/>
    </source>
</evidence>
<dbReference type="GO" id="GO:0015293">
    <property type="term" value="F:symporter activity"/>
    <property type="evidence" value="ECO:0007669"/>
    <property type="project" value="UniProtKB-KW"/>
</dbReference>
<dbReference type="Pfam" id="PF00474">
    <property type="entry name" value="SSF"/>
    <property type="match status" value="2"/>
</dbReference>
<feature type="transmembrane region" description="Helical" evidence="14">
    <location>
        <begin position="47"/>
        <end position="70"/>
    </location>
</feature>
<keyword evidence="8" id="KW-0915">Sodium</keyword>
<proteinExistence type="inferred from homology"/>
<dbReference type="PANTHER" id="PTHR48086:SF3">
    <property type="entry name" value="SODIUM_PROLINE SYMPORTER"/>
    <property type="match status" value="1"/>
</dbReference>
<dbReference type="AlphaFoldDB" id="A0A290QHM7"/>
<gene>
    <name evidence="15" type="ORF">CMV30_18655</name>
</gene>